<feature type="non-terminal residue" evidence="1">
    <location>
        <position position="149"/>
    </location>
</feature>
<evidence type="ECO:0000313" key="1">
    <source>
        <dbReference type="EMBL" id="MCE0481908.1"/>
    </source>
</evidence>
<gene>
    <name evidence="1" type="ORF">HAX54_040097</name>
</gene>
<proteinExistence type="predicted"/>
<name>A0ABS8VM66_DATST</name>
<dbReference type="Proteomes" id="UP000823775">
    <property type="component" value="Unassembled WGS sequence"/>
</dbReference>
<dbReference type="EMBL" id="JACEIK010005616">
    <property type="protein sequence ID" value="MCE0481908.1"/>
    <property type="molecule type" value="Genomic_DNA"/>
</dbReference>
<organism evidence="1 2">
    <name type="scientific">Datura stramonium</name>
    <name type="common">Jimsonweed</name>
    <name type="synonym">Common thornapple</name>
    <dbReference type="NCBI Taxonomy" id="4076"/>
    <lineage>
        <taxon>Eukaryota</taxon>
        <taxon>Viridiplantae</taxon>
        <taxon>Streptophyta</taxon>
        <taxon>Embryophyta</taxon>
        <taxon>Tracheophyta</taxon>
        <taxon>Spermatophyta</taxon>
        <taxon>Magnoliopsida</taxon>
        <taxon>eudicotyledons</taxon>
        <taxon>Gunneridae</taxon>
        <taxon>Pentapetalae</taxon>
        <taxon>asterids</taxon>
        <taxon>lamiids</taxon>
        <taxon>Solanales</taxon>
        <taxon>Solanaceae</taxon>
        <taxon>Solanoideae</taxon>
        <taxon>Datureae</taxon>
        <taxon>Datura</taxon>
    </lineage>
</organism>
<evidence type="ECO:0000313" key="2">
    <source>
        <dbReference type="Proteomes" id="UP000823775"/>
    </source>
</evidence>
<comment type="caution">
    <text evidence="1">The sequence shown here is derived from an EMBL/GenBank/DDBJ whole genome shotgun (WGS) entry which is preliminary data.</text>
</comment>
<sequence length="149" mass="16175">LETKIIGGIGRGLVVSSWLGTRWFRLEAALFSVVHGGSGCFKEKRESAAASGFSGVGDGGEEVEREVAKLGLLLRKLWRYGCGGGLCLAGNNGGRDRKNWLMETCYVGEDEEERGGCEFLVAVLRWRGKKAEGRSNICSSERCKRDGQA</sequence>
<reference evidence="1 2" key="1">
    <citation type="journal article" date="2021" name="BMC Genomics">
        <title>Datura genome reveals duplications of psychoactive alkaloid biosynthetic genes and high mutation rate following tissue culture.</title>
        <authorList>
            <person name="Rajewski A."/>
            <person name="Carter-House D."/>
            <person name="Stajich J."/>
            <person name="Litt A."/>
        </authorList>
    </citation>
    <scope>NUCLEOTIDE SEQUENCE [LARGE SCALE GENOMIC DNA]</scope>
    <source>
        <strain evidence="1">AR-01</strain>
    </source>
</reference>
<protein>
    <submittedName>
        <fullName evidence="1">Uncharacterized protein</fullName>
    </submittedName>
</protein>
<feature type="non-terminal residue" evidence="1">
    <location>
        <position position="1"/>
    </location>
</feature>
<accession>A0ABS8VM66</accession>
<keyword evidence="2" id="KW-1185">Reference proteome</keyword>